<reference evidence="2 3" key="1">
    <citation type="submission" date="2024-04" db="EMBL/GenBank/DDBJ databases">
        <title>Human intestinal bacterial collection.</title>
        <authorList>
            <person name="Pauvert C."/>
            <person name="Hitch T.C.A."/>
            <person name="Clavel T."/>
        </authorList>
    </citation>
    <scope>NUCLEOTIDE SEQUENCE [LARGE SCALE GENOMIC DNA]</scope>
    <source>
        <strain evidence="2 3">CLA-KB-H42</strain>
    </source>
</reference>
<feature type="transmembrane region" description="Helical" evidence="1">
    <location>
        <begin position="277"/>
        <end position="297"/>
    </location>
</feature>
<organism evidence="2 3">
    <name type="scientific">Raoultibacter massiliensis</name>
    <dbReference type="NCBI Taxonomy" id="1852371"/>
    <lineage>
        <taxon>Bacteria</taxon>
        <taxon>Bacillati</taxon>
        <taxon>Actinomycetota</taxon>
        <taxon>Coriobacteriia</taxon>
        <taxon>Eggerthellales</taxon>
        <taxon>Eggerthellaceae</taxon>
        <taxon>Raoultibacter</taxon>
    </lineage>
</organism>
<sequence>MFEKQGYCLKSFVMALLSSFAICSHFTAVQDPDFSLPDLFYLGNRSDMLLAAVALCVLFVWYGKQVGRTDRVDKAGIVLSFLFSAVLVVGRAFTVNDVTYGVYGTFDTMIGSWQRCLFTVLVFAGLWIALYYGVRFLFEKLDALRGRADAEESLPDCGKAVHSRITRLSFFLQEHSPWSYMALFALSWLPYIIVFFPGTIYVDGAYQLRQFFGADPYTGHHPLATTLLLGSLVQVGKALGSDSIGIFLYVALQTLLVSYACARIVECIRKLAPGQRWIAVACVVFFAFVPVWGGAVVSVKKDALFYAAFGMLVVSVFELARRCASGGRARKRDYVRLFLLALAVSLIRNEGSLVACAILCCLGLYLIILKQSRRQSVFLAGLAICVVLSYGIGYKTVLMGALDAENGSISEALAIPLQQTARYWIAAPEDVTDSISEGVSRVLDTSGLVESVYNPQISDNIKFGFFHKEYGAGDLLAFARAYVEMGMAHPGLFAEAFVDQTLGWWYPELYGDPDHAVSGMGLWQLTPAPDVYGEVVDSSLAFQETGAVNAFVSLIDCFAYVPGIGMLVYPAVYLWLLAFLAAYLVRAGEKRKLVMILPFALNFLICIASPANGLTRYAVPIMMVCGILIAFTLGEEGESASAMHR</sequence>
<comment type="caution">
    <text evidence="2">The sequence shown here is derived from an EMBL/GenBank/DDBJ whole genome shotgun (WGS) entry which is preliminary data.</text>
</comment>
<feature type="transmembrane region" description="Helical" evidence="1">
    <location>
        <begin position="332"/>
        <end position="347"/>
    </location>
</feature>
<accession>A0ABV1JG61</accession>
<keyword evidence="1" id="KW-0812">Transmembrane</keyword>
<evidence type="ECO:0000313" key="3">
    <source>
        <dbReference type="Proteomes" id="UP001487305"/>
    </source>
</evidence>
<gene>
    <name evidence="2" type="ORF">AAA083_13945</name>
</gene>
<feature type="transmembrane region" description="Helical" evidence="1">
    <location>
        <begin position="617"/>
        <end position="634"/>
    </location>
</feature>
<dbReference type="Proteomes" id="UP001487305">
    <property type="component" value="Unassembled WGS sequence"/>
</dbReference>
<feature type="transmembrane region" description="Helical" evidence="1">
    <location>
        <begin position="376"/>
        <end position="394"/>
    </location>
</feature>
<dbReference type="RefSeq" id="WP_349227874.1">
    <property type="nucleotide sequence ID" value="NZ_JBBNOP010000016.1"/>
</dbReference>
<feature type="transmembrane region" description="Helical" evidence="1">
    <location>
        <begin position="593"/>
        <end position="611"/>
    </location>
</feature>
<evidence type="ECO:0000256" key="1">
    <source>
        <dbReference type="SAM" id="Phobius"/>
    </source>
</evidence>
<evidence type="ECO:0000313" key="2">
    <source>
        <dbReference type="EMBL" id="MEQ3364081.1"/>
    </source>
</evidence>
<keyword evidence="1" id="KW-0472">Membrane</keyword>
<feature type="transmembrane region" description="Helical" evidence="1">
    <location>
        <begin position="75"/>
        <end position="93"/>
    </location>
</feature>
<name>A0ABV1JG61_9ACTN</name>
<feature type="transmembrane region" description="Helical" evidence="1">
    <location>
        <begin position="117"/>
        <end position="138"/>
    </location>
</feature>
<protein>
    <submittedName>
        <fullName evidence="2">DUF6020 family protein</fullName>
    </submittedName>
</protein>
<feature type="transmembrane region" description="Helical" evidence="1">
    <location>
        <begin position="48"/>
        <end position="63"/>
    </location>
</feature>
<feature type="transmembrane region" description="Helical" evidence="1">
    <location>
        <begin position="303"/>
        <end position="320"/>
    </location>
</feature>
<dbReference type="Pfam" id="PF19484">
    <property type="entry name" value="DUF6020"/>
    <property type="match status" value="1"/>
</dbReference>
<feature type="transmembrane region" description="Helical" evidence="1">
    <location>
        <begin position="180"/>
        <end position="202"/>
    </location>
</feature>
<feature type="transmembrane region" description="Helical" evidence="1">
    <location>
        <begin position="7"/>
        <end position="28"/>
    </location>
</feature>
<keyword evidence="3" id="KW-1185">Reference proteome</keyword>
<proteinExistence type="predicted"/>
<feature type="transmembrane region" description="Helical" evidence="1">
    <location>
        <begin position="246"/>
        <end position="265"/>
    </location>
</feature>
<dbReference type="InterPro" id="IPR046062">
    <property type="entry name" value="DUF6020"/>
</dbReference>
<feature type="transmembrane region" description="Helical" evidence="1">
    <location>
        <begin position="558"/>
        <end position="581"/>
    </location>
</feature>
<feature type="transmembrane region" description="Helical" evidence="1">
    <location>
        <begin position="353"/>
        <end position="369"/>
    </location>
</feature>
<dbReference type="EMBL" id="JBBNOP010000016">
    <property type="protein sequence ID" value="MEQ3364081.1"/>
    <property type="molecule type" value="Genomic_DNA"/>
</dbReference>
<keyword evidence="1" id="KW-1133">Transmembrane helix</keyword>